<organism evidence="1 2">
    <name type="scientific">Nitrosomonas communis</name>
    <dbReference type="NCBI Taxonomy" id="44574"/>
    <lineage>
        <taxon>Bacteria</taxon>
        <taxon>Pseudomonadati</taxon>
        <taxon>Pseudomonadota</taxon>
        <taxon>Betaproteobacteria</taxon>
        <taxon>Nitrosomonadales</taxon>
        <taxon>Nitrosomonadaceae</taxon>
        <taxon>Nitrosomonas</taxon>
    </lineage>
</organism>
<name>A0A1I4NF48_9PROT</name>
<evidence type="ECO:0000313" key="1">
    <source>
        <dbReference type="EMBL" id="SFM14015.1"/>
    </source>
</evidence>
<evidence type="ECO:0000313" key="2">
    <source>
        <dbReference type="Proteomes" id="UP000183287"/>
    </source>
</evidence>
<dbReference type="Gene3D" id="3.40.50.720">
    <property type="entry name" value="NAD(P)-binding Rossmann-like Domain"/>
    <property type="match status" value="1"/>
</dbReference>
<protein>
    <submittedName>
        <fullName evidence="1">NmrA-like family protein</fullName>
    </submittedName>
</protein>
<dbReference type="AlphaFoldDB" id="A0A1I4NF48"/>
<accession>A0A1I4NF48</accession>
<reference evidence="2" key="1">
    <citation type="submission" date="2016-10" db="EMBL/GenBank/DDBJ databases">
        <authorList>
            <person name="Varghese N."/>
            <person name="Submissions S."/>
        </authorList>
    </citation>
    <scope>NUCLEOTIDE SEQUENCE [LARGE SCALE GENOMIC DNA]</scope>
    <source>
        <strain evidence="2">Nm44</strain>
    </source>
</reference>
<keyword evidence="2" id="KW-1185">Reference proteome</keyword>
<dbReference type="Proteomes" id="UP000183287">
    <property type="component" value="Unassembled WGS sequence"/>
</dbReference>
<dbReference type="EMBL" id="FOUB01000014">
    <property type="protein sequence ID" value="SFM14015.1"/>
    <property type="molecule type" value="Genomic_DNA"/>
</dbReference>
<proteinExistence type="predicted"/>
<sequence>MSAEVVEENVDDKESLKKAFDGAYGAYCVETATGSTVHIQRVEDSNHQEVRPLLLL</sequence>
<gene>
    <name evidence="1" type="ORF">SAMN05421863_101479</name>
</gene>